<evidence type="ECO:0000313" key="2">
    <source>
        <dbReference type="EMBL" id="CAD6250385.1"/>
    </source>
</evidence>
<dbReference type="Proteomes" id="UP000604825">
    <property type="component" value="Unassembled WGS sequence"/>
</dbReference>
<dbReference type="EMBL" id="CAJGYO010000008">
    <property type="protein sequence ID" value="CAD6250385.1"/>
    <property type="molecule type" value="Genomic_DNA"/>
</dbReference>
<evidence type="ECO:0000313" key="3">
    <source>
        <dbReference type="Proteomes" id="UP000604825"/>
    </source>
</evidence>
<protein>
    <submittedName>
        <fullName evidence="2">Uncharacterized protein</fullName>
    </submittedName>
</protein>
<feature type="region of interest" description="Disordered" evidence="1">
    <location>
        <begin position="1"/>
        <end position="23"/>
    </location>
</feature>
<keyword evidence="3" id="KW-1185">Reference proteome</keyword>
<gene>
    <name evidence="2" type="ORF">NCGR_LOCUS34174</name>
</gene>
<feature type="compositionally biased region" description="Basic and acidic residues" evidence="1">
    <location>
        <begin position="35"/>
        <end position="52"/>
    </location>
</feature>
<evidence type="ECO:0000256" key="1">
    <source>
        <dbReference type="SAM" id="MobiDB-lite"/>
    </source>
</evidence>
<feature type="region of interest" description="Disordered" evidence="1">
    <location>
        <begin position="35"/>
        <end position="69"/>
    </location>
</feature>
<reference evidence="2" key="1">
    <citation type="submission" date="2020-10" db="EMBL/GenBank/DDBJ databases">
        <authorList>
            <person name="Han B."/>
            <person name="Lu T."/>
            <person name="Zhao Q."/>
            <person name="Huang X."/>
            <person name="Zhao Y."/>
        </authorList>
    </citation>
    <scope>NUCLEOTIDE SEQUENCE</scope>
</reference>
<organism evidence="2 3">
    <name type="scientific">Miscanthus lutarioriparius</name>
    <dbReference type="NCBI Taxonomy" id="422564"/>
    <lineage>
        <taxon>Eukaryota</taxon>
        <taxon>Viridiplantae</taxon>
        <taxon>Streptophyta</taxon>
        <taxon>Embryophyta</taxon>
        <taxon>Tracheophyta</taxon>
        <taxon>Spermatophyta</taxon>
        <taxon>Magnoliopsida</taxon>
        <taxon>Liliopsida</taxon>
        <taxon>Poales</taxon>
        <taxon>Poaceae</taxon>
        <taxon>PACMAD clade</taxon>
        <taxon>Panicoideae</taxon>
        <taxon>Andropogonodae</taxon>
        <taxon>Andropogoneae</taxon>
        <taxon>Saccharinae</taxon>
        <taxon>Miscanthus</taxon>
    </lineage>
</organism>
<proteinExistence type="predicted"/>
<sequence>MALALRGSEGRPVWLRGGGAEGRLGRRRGLERCEFGEGGREGRRSSGERRDNGVGGAGDLAKEGDSGGLQCPTASLAAAVVASRWPQPREGARVWEAATRKGSCGGRGERGGAALVRRTFWEAPNLLFLGRTCARCVWKFREEVNGARDGRAGGSGDVIGRT</sequence>
<comment type="caution">
    <text evidence="2">The sequence shown here is derived from an EMBL/GenBank/DDBJ whole genome shotgun (WGS) entry which is preliminary data.</text>
</comment>
<dbReference type="AlphaFoldDB" id="A0A811Q354"/>
<name>A0A811Q354_9POAL</name>
<accession>A0A811Q354</accession>